<feature type="compositionally biased region" description="Basic and acidic residues" evidence="14">
    <location>
        <begin position="1228"/>
        <end position="1249"/>
    </location>
</feature>
<evidence type="ECO:0000256" key="7">
    <source>
        <dbReference type="ARBA" id="ARBA00023175"/>
    </source>
</evidence>
<dbReference type="FunFam" id="3.40.850.10:FF:000019">
    <property type="entry name" value="Kinesin-like protein KIN-5D"/>
    <property type="match status" value="1"/>
</dbReference>
<keyword evidence="8" id="KW-0206">Cytoskeleton</keyword>
<dbReference type="SUPFAM" id="SSF52540">
    <property type="entry name" value="P-loop containing nucleoside triphosphate hydrolases"/>
    <property type="match status" value="1"/>
</dbReference>
<reference evidence="16 17" key="1">
    <citation type="submission" date="2018-07" db="EMBL/GenBank/DDBJ databases">
        <title>The complete nuclear genome of the prasinophyte Chloropicon primus (CCMP1205).</title>
        <authorList>
            <person name="Pombert J.-F."/>
            <person name="Otis C."/>
            <person name="Turmel M."/>
            <person name="Lemieux C."/>
        </authorList>
    </citation>
    <scope>NUCLEOTIDE SEQUENCE [LARGE SCALE GENOMIC DNA]</scope>
    <source>
        <strain evidence="16 17">CCMP1205</strain>
    </source>
</reference>
<comment type="subcellular location">
    <subcellularLocation>
        <location evidence="1">Cytoplasm</location>
        <location evidence="1">Cytoskeleton</location>
        <location evidence="1">Spindle</location>
    </subcellularLocation>
</comment>
<evidence type="ECO:0000256" key="11">
    <source>
        <dbReference type="ARBA" id="ARBA00046159"/>
    </source>
</evidence>
<keyword evidence="4 12" id="KW-0547">Nucleotide-binding</keyword>
<dbReference type="Gene3D" id="3.40.850.10">
    <property type="entry name" value="Kinesin motor domain"/>
    <property type="match status" value="1"/>
</dbReference>
<dbReference type="InterPro" id="IPR036961">
    <property type="entry name" value="Kinesin_motor_dom_sf"/>
</dbReference>
<sequence>MTQHREKDENIKVLVRIRPPSEAEKASGGYRKAVFATEDGRGAFLASPGSQDNNKAVFSYDNVVDEETSQEKVFELVGRPIADAFLKGYHSNLLAYGQTGAGKTYTMQGATEDPHAADSKAQVGLLPRSLEYVFSSLEQKKQEHEEKSLNYTYGAQVSHLEIYNEVIFDLLDQNGGGKTITVREDGKRGVKVDGCSVEDVYDAAEAFNLFKSGCESRHVGQTAANRESSRSHSVFILTVTQKFTDAETGLEKRLKASFYLVDLAGSERQKHSEAVGQTLKEACGINKSLSTLGNVIKSLVDIADGKERHIPYRDSKLTFLLKNSFGGMSKCSFVANVSPSIAALEETLSTLKFAQRAKTVKNTSSVCEETIGSVVALQAELKKVKAELLSLQSDQGMSQMSLGSVVQNLDEESSKHLEKVRQLLTYERESHASEKEKLFEQVESLQGLAKKLETSLKSTKLVVRLRQQNLERLQSKLPPAPEAFWGEQGGAAIKENEQLKVQLECHPEVVKCRMEIESLQKENTKLKKKLETDVESQIFVFEENAKTAMEELHFLLRDRENLQTSHQDLNKQFNQLKEENFIDLQNAHEKLESVYNTNVSLQEANDLMELECTELKAKITSLESTVKSASIVIEKTQSAFEQVQADLLAHTEMYDQLNDQVQTITNAYELLQEQKETVEASFESFKSEVDAQKQAHAVECGQLNDQIKTIQEQKEAVEASFESFKSEVDAQKQAHAVECGQLNDQIKTIQEQKETVEASFESFKSEVDAQKQAHAVECGQLNDQIKTIQEQKETVEASFESFKSEVDAQKQAHAVECGQLNDQIKTIQEQKEAVEASFESFKSEVDAQKQAHAVECGQLNDQIKTIQEQKETVEASFESFKSEVDAQKQAHAVECGQLNDQIKTIQEQKETVEASFESFKSEVDAQKQAHAVECGQLNDQIKTIQEQKETVEASFESFKSEVDAQKQAHAVECGQLNDQIKTIQEQKETVEASFESFKSEVDAQKQAHAVECGQLNDQIKTIQEQKETVEASFESFKSEMDAQKQAHTAQLLAEKEAFENEMTMLKESHEAEMDAATAKISELQALVEDLEMKAASIESEENAYLGKLEVLENQLIEKQELLTGAEESKKETESDRDQLAQAVTELERTCEELQNEVSTIRAANSEFMEDLKSKLSATTTKYEEAVHENDRANAVADSLTSELAEVKQGRVELEKSLKAKITDLEHGLERASAEKSEAEKALEEAKEELSANDNNASVAEAQKAKIRNLENALKKAQEAEAELKMKSRESLSSCNTALEEVEKLNSESQAMKAAEEDLRAQIASTNDELGRFKQLYTESQGERKALEKEKESLLSQIDSEAEKRQAAIMTKVQSESKLSQVREEVLELRNDLESQLKSEKMVSDQLRKKVRQLELDAARSQSPSTPPNDENVLRSSSFKMGSAHRKPFGEISNKIKSIELTPTRQEGKSKAADKSKQLNQVKAHLSAIENAITSRNSSRYALRTRNRVTYKE</sequence>
<dbReference type="Gene3D" id="1.10.287.1490">
    <property type="match status" value="2"/>
</dbReference>
<dbReference type="Pfam" id="PF00225">
    <property type="entry name" value="Kinesin"/>
    <property type="match status" value="1"/>
</dbReference>
<feature type="domain" description="Kinesin motor" evidence="15">
    <location>
        <begin position="10"/>
        <end position="360"/>
    </location>
</feature>
<comment type="similarity">
    <text evidence="9">Belongs to the TRAFAC class myosin-kinesin ATPase superfamily. Kinesin family. KIN-12 subfamily.</text>
</comment>
<dbReference type="PROSITE" id="PS00411">
    <property type="entry name" value="KINESIN_MOTOR_1"/>
    <property type="match status" value="1"/>
</dbReference>
<evidence type="ECO:0000256" key="2">
    <source>
        <dbReference type="ARBA" id="ARBA00022490"/>
    </source>
</evidence>
<feature type="coiled-coil region" evidence="13">
    <location>
        <begin position="509"/>
        <end position="625"/>
    </location>
</feature>
<keyword evidence="5 12" id="KW-0067">ATP-binding</keyword>
<dbReference type="InterPro" id="IPR044986">
    <property type="entry name" value="KIF15/KIN-12"/>
</dbReference>
<evidence type="ECO:0000256" key="13">
    <source>
        <dbReference type="SAM" id="Coils"/>
    </source>
</evidence>
<dbReference type="InterPro" id="IPR027417">
    <property type="entry name" value="P-loop_NTPase"/>
</dbReference>
<organism evidence="16 17">
    <name type="scientific">Chloropicon primus</name>
    <dbReference type="NCBI Taxonomy" id="1764295"/>
    <lineage>
        <taxon>Eukaryota</taxon>
        <taxon>Viridiplantae</taxon>
        <taxon>Chlorophyta</taxon>
        <taxon>Chloropicophyceae</taxon>
        <taxon>Chloropicales</taxon>
        <taxon>Chloropicaceae</taxon>
        <taxon>Chloropicon</taxon>
    </lineage>
</organism>
<dbReference type="InterPro" id="IPR019821">
    <property type="entry name" value="Kinesin_motor_CS"/>
</dbReference>
<dbReference type="GO" id="GO:0005819">
    <property type="term" value="C:spindle"/>
    <property type="evidence" value="ECO:0007669"/>
    <property type="project" value="UniProtKB-SubCell"/>
</dbReference>
<dbReference type="OrthoDB" id="3176171at2759"/>
<keyword evidence="7 12" id="KW-0505">Motor protein</keyword>
<evidence type="ECO:0000256" key="12">
    <source>
        <dbReference type="PROSITE-ProRule" id="PRU00283"/>
    </source>
</evidence>
<dbReference type="GO" id="GO:0003777">
    <property type="term" value="F:microtubule motor activity"/>
    <property type="evidence" value="ECO:0007669"/>
    <property type="project" value="InterPro"/>
</dbReference>
<dbReference type="GO" id="GO:0007010">
    <property type="term" value="P:cytoskeleton organization"/>
    <property type="evidence" value="ECO:0007669"/>
    <property type="project" value="UniProtKB-ARBA"/>
</dbReference>
<evidence type="ECO:0000259" key="15">
    <source>
        <dbReference type="PROSITE" id="PS50067"/>
    </source>
</evidence>
<keyword evidence="3" id="KW-0493">Microtubule</keyword>
<evidence type="ECO:0000313" key="17">
    <source>
        <dbReference type="Proteomes" id="UP000316726"/>
    </source>
</evidence>
<dbReference type="EMBL" id="CP031049">
    <property type="protein sequence ID" value="QDZ25117.1"/>
    <property type="molecule type" value="Genomic_DNA"/>
</dbReference>
<dbReference type="GO" id="GO:0005524">
    <property type="term" value="F:ATP binding"/>
    <property type="evidence" value="ECO:0007669"/>
    <property type="project" value="UniProtKB-UniRule"/>
</dbReference>
<keyword evidence="6 13" id="KW-0175">Coiled coil</keyword>
<comment type="similarity">
    <text evidence="10">Belongs to the TRAFAC class myosin-kinesin ATPase superfamily. Kinesin family. KIN-5/BimC subfamily.</text>
</comment>
<evidence type="ECO:0000256" key="5">
    <source>
        <dbReference type="ARBA" id="ARBA00022840"/>
    </source>
</evidence>
<keyword evidence="17" id="KW-1185">Reference proteome</keyword>
<comment type="function">
    <text evidence="11">Responsible for microtubule translocation. May be important for the organization of phragmoplast-specific arrays of microtubules. Plays an essential role in stabilizing the mitotic spindle. Required during mitotic cytokinesis.</text>
</comment>
<evidence type="ECO:0000256" key="10">
    <source>
        <dbReference type="ARBA" id="ARBA00034704"/>
    </source>
</evidence>
<name>A0A5B8MX81_9CHLO</name>
<dbReference type="CDD" id="cd00106">
    <property type="entry name" value="KISc"/>
    <property type="match status" value="1"/>
</dbReference>
<dbReference type="GO" id="GO:0005874">
    <property type="term" value="C:microtubule"/>
    <property type="evidence" value="ECO:0007669"/>
    <property type="project" value="UniProtKB-KW"/>
</dbReference>
<feature type="region of interest" description="Disordered" evidence="14">
    <location>
        <begin position="1414"/>
        <end position="1479"/>
    </location>
</feature>
<feature type="binding site" evidence="12">
    <location>
        <begin position="97"/>
        <end position="104"/>
    </location>
    <ligand>
        <name>ATP</name>
        <dbReference type="ChEBI" id="CHEBI:30616"/>
    </ligand>
</feature>
<accession>A0A5B8MX81</accession>
<evidence type="ECO:0000256" key="4">
    <source>
        <dbReference type="ARBA" id="ARBA00022741"/>
    </source>
</evidence>
<dbReference type="GO" id="GO:0007018">
    <property type="term" value="P:microtubule-based movement"/>
    <property type="evidence" value="ECO:0007669"/>
    <property type="project" value="InterPro"/>
</dbReference>
<dbReference type="PRINTS" id="PR00380">
    <property type="entry name" value="KINESINHEAVY"/>
</dbReference>
<keyword evidence="2" id="KW-0963">Cytoplasm</keyword>
<dbReference type="PANTHER" id="PTHR37739:SF13">
    <property type="entry name" value="KINESIN MOTOR DOMAIN-CONTAINING PROTEIN"/>
    <property type="match status" value="1"/>
</dbReference>
<feature type="region of interest" description="Disordered" evidence="14">
    <location>
        <begin position="1228"/>
        <end position="1257"/>
    </location>
</feature>
<dbReference type="STRING" id="1764295.A0A5B8MX81"/>
<evidence type="ECO:0000256" key="6">
    <source>
        <dbReference type="ARBA" id="ARBA00023054"/>
    </source>
</evidence>
<dbReference type="GO" id="GO:0008017">
    <property type="term" value="F:microtubule binding"/>
    <property type="evidence" value="ECO:0007669"/>
    <property type="project" value="InterPro"/>
</dbReference>
<dbReference type="InterPro" id="IPR001752">
    <property type="entry name" value="Kinesin_motor_dom"/>
</dbReference>
<evidence type="ECO:0000256" key="8">
    <source>
        <dbReference type="ARBA" id="ARBA00023212"/>
    </source>
</evidence>
<dbReference type="Proteomes" id="UP000316726">
    <property type="component" value="Chromosome 16"/>
</dbReference>
<evidence type="ECO:0000256" key="1">
    <source>
        <dbReference type="ARBA" id="ARBA00004186"/>
    </source>
</evidence>
<dbReference type="PANTHER" id="PTHR37739">
    <property type="entry name" value="KINESIN-LIKE PROTEIN KIN-12D"/>
    <property type="match status" value="1"/>
</dbReference>
<dbReference type="SMART" id="SM00129">
    <property type="entry name" value="KISc"/>
    <property type="match status" value="1"/>
</dbReference>
<evidence type="ECO:0000313" key="16">
    <source>
        <dbReference type="EMBL" id="QDZ25117.1"/>
    </source>
</evidence>
<protein>
    <submittedName>
        <fullName evidence="16">Kinesin</fullName>
    </submittedName>
</protein>
<evidence type="ECO:0000256" key="3">
    <source>
        <dbReference type="ARBA" id="ARBA00022701"/>
    </source>
</evidence>
<evidence type="ECO:0000256" key="9">
    <source>
        <dbReference type="ARBA" id="ARBA00034488"/>
    </source>
</evidence>
<gene>
    <name evidence="16" type="ORF">A3770_16p76350</name>
</gene>
<feature type="compositionally biased region" description="Basic and acidic residues" evidence="14">
    <location>
        <begin position="1465"/>
        <end position="1476"/>
    </location>
</feature>
<evidence type="ECO:0000256" key="14">
    <source>
        <dbReference type="SAM" id="MobiDB-lite"/>
    </source>
</evidence>
<proteinExistence type="inferred from homology"/>
<dbReference type="PROSITE" id="PS50067">
    <property type="entry name" value="KINESIN_MOTOR_2"/>
    <property type="match status" value="1"/>
</dbReference>